<reference evidence="2" key="1">
    <citation type="submission" date="2015-12" db="EMBL/GenBank/DDBJ databases">
        <authorList>
            <person name="Zhang G."/>
            <person name="Stingl U."/>
        </authorList>
    </citation>
    <scope>NUCLEOTIDE SEQUENCE [LARGE SCALE GENOMIC DNA]</scope>
    <source>
        <strain evidence="2">ZGT108</strain>
    </source>
</reference>
<dbReference type="AlphaFoldDB" id="A0A0X3TQI0"/>
<gene>
    <name evidence="1" type="ORF">AVO44_18090</name>
</gene>
<organism evidence="1 2">
    <name type="scientific">Ruegeria profundi</name>
    <dbReference type="NCBI Taxonomy" id="1685378"/>
    <lineage>
        <taxon>Bacteria</taxon>
        <taxon>Pseudomonadati</taxon>
        <taxon>Pseudomonadota</taxon>
        <taxon>Alphaproteobacteria</taxon>
        <taxon>Rhodobacterales</taxon>
        <taxon>Roseobacteraceae</taxon>
        <taxon>Ruegeria</taxon>
    </lineage>
</organism>
<proteinExistence type="predicted"/>
<dbReference type="Proteomes" id="UP000053690">
    <property type="component" value="Unassembled WGS sequence"/>
</dbReference>
<dbReference type="Pfam" id="PF12224">
    <property type="entry name" value="Amidoligase_2"/>
    <property type="match status" value="1"/>
</dbReference>
<evidence type="ECO:0000313" key="2">
    <source>
        <dbReference type="Proteomes" id="UP000053690"/>
    </source>
</evidence>
<dbReference type="STRING" id="1685378.AVO44_18090"/>
<keyword evidence="2" id="KW-1185">Reference proteome</keyword>
<protein>
    <recommendedName>
        <fullName evidence="3">Amidoligase enzyme</fullName>
    </recommendedName>
</protein>
<name>A0A0X3TQI0_9RHOB</name>
<evidence type="ECO:0000313" key="1">
    <source>
        <dbReference type="EMBL" id="KUJ77291.1"/>
    </source>
</evidence>
<sequence length="322" mass="35196">MTKADMTRVQSLPVPETVDGSPRRVGVEIELGNLAAAEVARKICTICGGSVSEDGPHDYAVRGTVFGDLEVYLDTRFRKDAETWLHKAGLDLAQLVVPVEVVTPPIPPEMLPRLDETIAMLADQGATGTSGGILLGFGVHLNIEIAEHTSEHLGGVLTSFALLEAALREVMQIDASRRLLPFTSPYPQTLVDRLVAERGCSLDALTEIYLEENPTRNTSLDMLPIFAYLDPDAVTNRIDDTAVSARPTFHYRLPDCRLDDAGWSVTAEWNRWTVIERAADEAVLADLCGAWLEYRAAGRAVRADWVETCHTVLAAHGLEIPV</sequence>
<evidence type="ECO:0008006" key="3">
    <source>
        <dbReference type="Google" id="ProtNLM"/>
    </source>
</evidence>
<comment type="caution">
    <text evidence="1">The sequence shown here is derived from an EMBL/GenBank/DDBJ whole genome shotgun (WGS) entry which is preliminary data.</text>
</comment>
<dbReference type="InterPro" id="IPR022025">
    <property type="entry name" value="Amidoligase_2"/>
</dbReference>
<accession>A0A0X3TQI0</accession>
<dbReference type="EMBL" id="LQBP01000011">
    <property type="protein sequence ID" value="KUJ77291.1"/>
    <property type="molecule type" value="Genomic_DNA"/>
</dbReference>
<dbReference type="OrthoDB" id="5597599at2"/>